<evidence type="ECO:0000313" key="2">
    <source>
        <dbReference type="EMBL" id="KXU07146.1"/>
    </source>
</evidence>
<dbReference type="GO" id="GO:0008999">
    <property type="term" value="F:protein-N-terminal-alanine acetyltransferase activity"/>
    <property type="evidence" value="ECO:0007669"/>
    <property type="project" value="TreeGrafter"/>
</dbReference>
<reference evidence="2 3" key="1">
    <citation type="submission" date="2016-01" db="EMBL/GenBank/DDBJ databases">
        <title>Highly variable Streptococcus oralis are common among viridans streptococci isolated from primates.</title>
        <authorList>
            <person name="Denapaite D."/>
            <person name="Rieger M."/>
            <person name="Koendgen S."/>
            <person name="Brueckner R."/>
            <person name="Ochigava I."/>
            <person name="Kappeler P."/>
            <person name="Maetz-Rensing K."/>
            <person name="Leendertz F."/>
            <person name="Hakenbeck R."/>
        </authorList>
    </citation>
    <scope>NUCLEOTIDE SEQUENCE [LARGE SCALE GENOMIC DNA]</scope>
    <source>
        <strain evidence="2 3">DD25</strain>
    </source>
</reference>
<dbReference type="PROSITE" id="PS51186">
    <property type="entry name" value="GNAT"/>
    <property type="match status" value="1"/>
</dbReference>
<dbReference type="EMBL" id="LQZC01000012">
    <property type="protein sequence ID" value="KXU07146.1"/>
    <property type="molecule type" value="Genomic_DNA"/>
</dbReference>
<accession>A0A139QXA4</accession>
<gene>
    <name evidence="2" type="ORF">SORDD25_01512</name>
</gene>
<protein>
    <recommendedName>
        <fullName evidence="1">N-acetyltransferase domain-containing protein</fullName>
    </recommendedName>
</protein>
<dbReference type="PANTHER" id="PTHR43617:SF20">
    <property type="entry name" value="N-ALPHA-ACETYLTRANSFERASE RIMI"/>
    <property type="match status" value="1"/>
</dbReference>
<sequence>MTITIKPYRKSDKKAVLELSIQAWSPVFPKMEKGVPKFVYDNFYPQGWETRQINDLTAVLDEEGQFAWLAFLEEELVGWIHIRLHPEDKMGEIYILAVSPSYQRQGVGKALMTYACNRIKQKGMEMVMVETGGDPGHAPARKTYENFGFEQWPVARYFKKL</sequence>
<dbReference type="SUPFAM" id="SSF55729">
    <property type="entry name" value="Acyl-CoA N-acyltransferases (Nat)"/>
    <property type="match status" value="1"/>
</dbReference>
<dbReference type="Gene3D" id="3.40.630.30">
    <property type="match status" value="1"/>
</dbReference>
<dbReference type="InterPro" id="IPR050276">
    <property type="entry name" value="MshD_Acetyltransferase"/>
</dbReference>
<dbReference type="InterPro" id="IPR016181">
    <property type="entry name" value="Acyl_CoA_acyltransferase"/>
</dbReference>
<dbReference type="PANTHER" id="PTHR43617">
    <property type="entry name" value="L-AMINO ACID N-ACETYLTRANSFERASE"/>
    <property type="match status" value="1"/>
</dbReference>
<dbReference type="AlphaFoldDB" id="A0A139QXA4"/>
<proteinExistence type="predicted"/>
<dbReference type="InterPro" id="IPR000182">
    <property type="entry name" value="GNAT_dom"/>
</dbReference>
<evidence type="ECO:0000313" key="3">
    <source>
        <dbReference type="Proteomes" id="UP000071369"/>
    </source>
</evidence>
<organism evidence="2 3">
    <name type="scientific">Streptococcus oralis</name>
    <dbReference type="NCBI Taxonomy" id="1303"/>
    <lineage>
        <taxon>Bacteria</taxon>
        <taxon>Bacillati</taxon>
        <taxon>Bacillota</taxon>
        <taxon>Bacilli</taxon>
        <taxon>Lactobacillales</taxon>
        <taxon>Streptococcaceae</taxon>
        <taxon>Streptococcus</taxon>
    </lineage>
</organism>
<dbReference type="PATRIC" id="fig|1303.86.peg.1547"/>
<name>A0A139QXA4_STROR</name>
<dbReference type="Proteomes" id="UP000071369">
    <property type="component" value="Unassembled WGS sequence"/>
</dbReference>
<comment type="caution">
    <text evidence="2">The sequence shown here is derived from an EMBL/GenBank/DDBJ whole genome shotgun (WGS) entry which is preliminary data.</text>
</comment>
<feature type="domain" description="N-acetyltransferase" evidence="1">
    <location>
        <begin position="3"/>
        <end position="161"/>
    </location>
</feature>
<dbReference type="Pfam" id="PF00583">
    <property type="entry name" value="Acetyltransf_1"/>
    <property type="match status" value="1"/>
</dbReference>
<dbReference type="RefSeq" id="WP_061852995.1">
    <property type="nucleotide sequence ID" value="NZ_KQ970790.1"/>
</dbReference>
<dbReference type="CDD" id="cd04301">
    <property type="entry name" value="NAT_SF"/>
    <property type="match status" value="1"/>
</dbReference>
<evidence type="ECO:0000259" key="1">
    <source>
        <dbReference type="PROSITE" id="PS51186"/>
    </source>
</evidence>